<dbReference type="RefSeq" id="WP_245700454.1">
    <property type="nucleotide sequence ID" value="NZ_FNHE01000008.1"/>
</dbReference>
<proteinExistence type="predicted"/>
<dbReference type="Pfam" id="PF13424">
    <property type="entry name" value="TPR_12"/>
    <property type="match status" value="1"/>
</dbReference>
<dbReference type="Gene3D" id="1.25.40.10">
    <property type="entry name" value="Tetratricopeptide repeat domain"/>
    <property type="match status" value="1"/>
</dbReference>
<dbReference type="STRING" id="1137991.SAMN05660642_03077"/>
<dbReference type="EMBL" id="FNHE01000008">
    <property type="protein sequence ID" value="SDM69756.1"/>
    <property type="molecule type" value="Genomic_DNA"/>
</dbReference>
<dbReference type="AlphaFoldDB" id="A0A1G9VCF7"/>
<dbReference type="InterPro" id="IPR011990">
    <property type="entry name" value="TPR-like_helical_dom_sf"/>
</dbReference>
<accession>A0A1G9VCF7</accession>
<gene>
    <name evidence="1" type="ORF">SAMN05660642_03077</name>
</gene>
<dbReference type="Proteomes" id="UP000198680">
    <property type="component" value="Unassembled WGS sequence"/>
</dbReference>
<evidence type="ECO:0000313" key="2">
    <source>
        <dbReference type="Proteomes" id="UP000198680"/>
    </source>
</evidence>
<evidence type="ECO:0000313" key="1">
    <source>
        <dbReference type="EMBL" id="SDM69756.1"/>
    </source>
</evidence>
<name>A0A1G9VCF7_9ACTN</name>
<organism evidence="1 2">
    <name type="scientific">Geodermatophilus siccatus</name>
    <dbReference type="NCBI Taxonomy" id="1137991"/>
    <lineage>
        <taxon>Bacteria</taxon>
        <taxon>Bacillati</taxon>
        <taxon>Actinomycetota</taxon>
        <taxon>Actinomycetes</taxon>
        <taxon>Geodermatophilales</taxon>
        <taxon>Geodermatophilaceae</taxon>
        <taxon>Geodermatophilus</taxon>
    </lineage>
</organism>
<sequence length="217" mass="22929">MELLGLAAFLAPEPIPLCLFSDHAELLGEPLRSVAAGPDALADTLGTLVGYSLARRSPDDFQVHRLVQLVIREQLSPEQHEATAERAMALLAAASPGDPEGPAGWPAYAALAPHVLAGPLGDHSHAVRKLVLDTIGYLQAHGDSRGSRAVSERLLDRWRSVLGPDHPDTLTAACSLALALFSVGEADPARALGQDILQRCRRALGPCPVPSSVEARN</sequence>
<reference evidence="2" key="1">
    <citation type="submission" date="2016-10" db="EMBL/GenBank/DDBJ databases">
        <authorList>
            <person name="Varghese N."/>
            <person name="Submissions S."/>
        </authorList>
    </citation>
    <scope>NUCLEOTIDE SEQUENCE [LARGE SCALE GENOMIC DNA]</scope>
    <source>
        <strain evidence="2">DSM 45419</strain>
    </source>
</reference>
<protein>
    <submittedName>
        <fullName evidence="1">Tetratricopeptide repeat-containing protein</fullName>
    </submittedName>
</protein>
<keyword evidence="2" id="KW-1185">Reference proteome</keyword>